<dbReference type="Gene3D" id="2.60.40.10">
    <property type="entry name" value="Immunoglobulins"/>
    <property type="match status" value="2"/>
</dbReference>
<dbReference type="SUPFAM" id="SSF141072">
    <property type="entry name" value="CalX-like"/>
    <property type="match status" value="3"/>
</dbReference>
<dbReference type="SUPFAM" id="SSF50985">
    <property type="entry name" value="RCC1/BLIP-II"/>
    <property type="match status" value="3"/>
</dbReference>
<dbReference type="PANTHER" id="PTHR45982">
    <property type="entry name" value="REGULATOR OF CHROMOSOME CONDENSATION"/>
    <property type="match status" value="1"/>
</dbReference>
<dbReference type="SMART" id="SM00237">
    <property type="entry name" value="Calx_beta"/>
    <property type="match status" value="1"/>
</dbReference>
<evidence type="ECO:0000259" key="5">
    <source>
        <dbReference type="SMART" id="SM00237"/>
    </source>
</evidence>
<dbReference type="InterPro" id="IPR051553">
    <property type="entry name" value="Ran_GTPase-activating"/>
</dbReference>
<dbReference type="Proteomes" id="UP000075391">
    <property type="component" value="Unassembled WGS sequence"/>
</dbReference>
<dbReference type="GO" id="GO:0007154">
    <property type="term" value="P:cell communication"/>
    <property type="evidence" value="ECO:0007669"/>
    <property type="project" value="InterPro"/>
</dbReference>
<dbReference type="Pfam" id="PF00415">
    <property type="entry name" value="RCC1"/>
    <property type="match status" value="1"/>
</dbReference>
<dbReference type="InterPro" id="IPR038081">
    <property type="entry name" value="CalX-like_sf"/>
</dbReference>
<dbReference type="EMBL" id="LUKF01000003">
    <property type="protein sequence ID" value="KYG69958.1"/>
    <property type="molecule type" value="Genomic_DNA"/>
</dbReference>
<feature type="domain" description="Calx-beta" evidence="5">
    <location>
        <begin position="1627"/>
        <end position="1728"/>
    </location>
</feature>
<evidence type="ECO:0000256" key="3">
    <source>
        <dbReference type="ARBA" id="ARBA00022837"/>
    </source>
</evidence>
<keyword evidence="3" id="KW-0106">Calcium</keyword>
<dbReference type="InterPro" id="IPR003644">
    <property type="entry name" value="Calx_beta"/>
</dbReference>
<proteinExistence type="predicted"/>
<evidence type="ECO:0000256" key="2">
    <source>
        <dbReference type="ARBA" id="ARBA00022737"/>
    </source>
</evidence>
<dbReference type="InterPro" id="IPR013783">
    <property type="entry name" value="Ig-like_fold"/>
</dbReference>
<dbReference type="Pfam" id="PF03160">
    <property type="entry name" value="Calx-beta"/>
    <property type="match status" value="2"/>
</dbReference>
<dbReference type="Gene3D" id="2.60.40.2030">
    <property type="match status" value="2"/>
</dbReference>
<keyword evidence="1 4" id="KW-0732">Signal</keyword>
<dbReference type="Pfam" id="PF13205">
    <property type="entry name" value="Big_5"/>
    <property type="match status" value="1"/>
</dbReference>
<dbReference type="InterPro" id="IPR000408">
    <property type="entry name" value="Reg_chr_condens"/>
</dbReference>
<dbReference type="InterPro" id="IPR036116">
    <property type="entry name" value="FN3_sf"/>
</dbReference>
<accession>A0A150WTW5</accession>
<evidence type="ECO:0000313" key="6">
    <source>
        <dbReference type="EMBL" id="KYG69958.1"/>
    </source>
</evidence>
<dbReference type="PROSITE" id="PS50012">
    <property type="entry name" value="RCC1_3"/>
    <property type="match status" value="2"/>
</dbReference>
<evidence type="ECO:0000313" key="7">
    <source>
        <dbReference type="Proteomes" id="UP000075391"/>
    </source>
</evidence>
<dbReference type="PANTHER" id="PTHR45982:SF1">
    <property type="entry name" value="REGULATOR OF CHROMOSOME CONDENSATION"/>
    <property type="match status" value="1"/>
</dbReference>
<dbReference type="GO" id="GO:0005737">
    <property type="term" value="C:cytoplasm"/>
    <property type="evidence" value="ECO:0007669"/>
    <property type="project" value="TreeGrafter"/>
</dbReference>
<dbReference type="Gene3D" id="2.130.10.30">
    <property type="entry name" value="Regulator of chromosome condensation 1/beta-lactamase-inhibitor protein II"/>
    <property type="match status" value="4"/>
</dbReference>
<dbReference type="SUPFAM" id="SSF49265">
    <property type="entry name" value="Fibronectin type III"/>
    <property type="match status" value="2"/>
</dbReference>
<dbReference type="GO" id="GO:0016020">
    <property type="term" value="C:membrane"/>
    <property type="evidence" value="ECO:0007669"/>
    <property type="project" value="InterPro"/>
</dbReference>
<dbReference type="InterPro" id="IPR009091">
    <property type="entry name" value="RCC1/BLIP-II"/>
</dbReference>
<dbReference type="OrthoDB" id="9813456at2"/>
<dbReference type="PRINTS" id="PR00633">
    <property type="entry name" value="RCCNDNSATION"/>
</dbReference>
<feature type="chain" id="PRO_5007573682" evidence="4">
    <location>
        <begin position="28"/>
        <end position="2579"/>
    </location>
</feature>
<feature type="signal peptide" evidence="4">
    <location>
        <begin position="1"/>
        <end position="27"/>
    </location>
</feature>
<gene>
    <name evidence="6" type="ORF">AZI85_14740</name>
</gene>
<keyword evidence="2" id="KW-0677">Repeat</keyword>
<dbReference type="InterPro" id="IPR032812">
    <property type="entry name" value="SbsA_Ig"/>
</dbReference>
<dbReference type="Pfam" id="PF13540">
    <property type="entry name" value="RCC1_2"/>
    <property type="match status" value="2"/>
</dbReference>
<evidence type="ECO:0000256" key="4">
    <source>
        <dbReference type="SAM" id="SignalP"/>
    </source>
</evidence>
<protein>
    <submittedName>
        <fullName evidence="6">Cell wall anchor protein</fullName>
    </submittedName>
</protein>
<sequence length="2579" mass="266012">MVNVGTFLKYSLTLWVALLLTSCSMNASLTPLFSENEILRKITVESGTAVVLEEGIGHQITLSIETPNVSGMTLKAEDLGWTLNDVDGDFEASNGTLIVHPGVSSISFIIKPTRDTKIESDETFQLRFTGERFSDLDANFISFVVKDKTTRAKVTATAATLDFGAQLKDSVIERSVTLQNSEDAPAENLNLSSLSAPFAFKGGSFPGTGGTCTGTLNGHSSCTLVITYSPTEVNTHAQTLSWNYTNPDIADSGSLNMSGIGVEVAAVLGGRPANPSNVDDLDITVSGTNITHYRYKLGVQGSTDCAVSSGYSSEIAVGTKITDSLLSLANQNLKICVIGKDTNNFWQPYSASTNYTWNYDTLKPSVVISQKAGQADPTNTLPVRFTLVFSEALAESSLTDSDVSFSGSALVNTYTLTKIDSTHYELTVSGVDNNGVIQPVINADKFSDLAGNLNTASTSSDSQVTYDTSAPSLPTSLSWLQTSPTKASPVSATWVLSDATDIAEQKIQFYKDSSCLTLEGAAISLAASAVNRSFTGADGDTYSYNITVIDTSGNVSVSACSTALTMDRTAPTVASFNPATSVRSSLPASVTVHFSEAMLQTSIETTSNWSITCSAGANVSIAGASLSSATSAVVNLTVTTAPANGEVCTLTAKTSLTDLAANPLPTAATVQYTLDLPGSVLSVTSSLANGSYKAGQVIPISVQFSENVTVTGGTPELLVETGSTDQAATYLSGSGTNTLIFQYTVQAGDNSSDLDYESINALSLAGAAIKDSFGNDMILSLPAPGLTGSLGANKALVIDTQAPAAFAISGVTGGTDTTEDEWLTNGSTATAHWEASAGSADYVVEIRNSDASATVCAAQTVTGTSSTFTGCTLNNGTQYTVRVSSRDAVGNTTTATNNDFIFNVNTSAVIATITGQPTGKTNQTALNIDVAGADVQTYRYKVGAAASTNCAVATGYSADIPVATNITDSVSGLGNTDIKVCVLGKNSASVEQALTSATSVTWTQDLTSPTLTINQKSGQADPTNTLPVEFTIVASEAITNFVVADINQSGTATGITWSLTTSDNITWSLKATAITGAGTLIPSITANKLTDVAGNNNTASTSTDNQITYETTKPSLTINQKAGQDDPTNTLPVEFTIVFTEAINPSTFAIADITQGGTASGITWSLATSDNITWTLQATAVTTAGTLIPSITAGKVSDSAGNTNNASTFTDATVTYDITAPVSASSLTWQQTTPTNTTAIVAQWTKSTSTDLASQKVRLYTGATCNTYTGTENTEASTATTSSFTGANGTTYSYQVISLDSAGNSITSACSSALVIDTAVPTITNVTSNKANGAYTVGDVIDVRVTFSENVNVTGTPLLALNTTPARSASYASGTGTNTLIFNYTVQATDTAADLNYTATNSLTISSATIRDAASNNATLTLPAIAAAGSLGTNKNIVIDTTAPSITSFTVTNASPTNSTSFAITSSVSGSPASYCIMENNTAVASCTWTAGATLPATFTVSTVNESKTLYAWVKDAAGNVSAMASSASIVFDNTPPTATLSGQPTGSSAKYALNIDVNGSGVVGYKYKIGPAASTDCTVATGYSASEIVHTTNITDNISAYANGSVKLCVVGKDAAGNWQTYAAATTATWTKNSPAIQFTTTTSTVSEYNDPTHTVAVSIPAAVDIAVSVTYTYSNGAAPTATMGNDYTATNGTATIAAGSTSVNISIPILDNSTEENAETFRITLSSPAGGSLGANTVHTVTITDDEEPPLVTIQDVYVTEGATTSLIATLSHPTDKGAVAINWTRDTCTGVDCATAGTDYTMATTSGTASIPSGSTTITFGSLTSLDNAVDELFKRVPIKITGITGGTSYISNADIIINDNDSPAGKDAVEVHAADNHTCARTSSGKVYCWGINNSGQLGRGNYIASSTPVEFTLPAPAVKISTRSSITCAITNAGALYCAGVGAHNNYPGAGLLGNGSLTTRSTATLVTGMSSGVTSVSVGYMNSCAVKDGGVYCWGAKDFGILGDPSTASSSAVPVSIAGLTSGVGKVMMGWTHACALKTGTLYCWGVNTNGELGLGHFNPSWSISAVPGIGTVTDFWTGYYGTCAKNSSNQVYCWGNNGDYQIVTGLSADVPTPTLMSEYVNLTDMTIGVQTCVVMGGQAHCRGRNYFGEGGINQPTGTSIIPLSPVVGGSANVTAIAGGPGAHTCFIRSGQIYCTGFSGFGQLGDQQVLQSNGFYLSPDFVGASAISIFDEHACGVYGGGVKCMGDNIHNKAGNILADRMYLVPTSIKTLESNIGKMMTAPSGGCAIQLGALKCWGRSYIRASTSTSGNPNTPAGLTSGVTDFAISMGNDFACAIKGGKLFCWGNLATSEIFDMAMGLYTNPVEITSAGSDNSKIVFGRFHACLIKTDKSVWCSGYNAQGQLGLGDTTLRPGLVQVPAFSNADELAMSSYGTCARFGTSTVRCFGQQSGNGSTGNAVAAPVEHTFTNINKLVSGYTNHCVIASGAVSCWGYNRFDQHGNNDYLTNEYHLSPTLLTTLNAYGTVTDFDIRNGYGSCGKVGTNWYCSGADTQGQLGTNKKPFRLGSVSVGPFPN</sequence>
<reference evidence="6 7" key="1">
    <citation type="submission" date="2016-03" db="EMBL/GenBank/DDBJ databases">
        <authorList>
            <person name="Ploux O."/>
        </authorList>
    </citation>
    <scope>NUCLEOTIDE SEQUENCE [LARGE SCALE GENOMIC DNA]</scope>
    <source>
        <strain evidence="6 7">BER2</strain>
    </source>
</reference>
<dbReference type="GO" id="GO:0005085">
    <property type="term" value="F:guanyl-nucleotide exchange factor activity"/>
    <property type="evidence" value="ECO:0007669"/>
    <property type="project" value="TreeGrafter"/>
</dbReference>
<comment type="caution">
    <text evidence="6">The sequence shown here is derived from an EMBL/GenBank/DDBJ whole genome shotgun (WGS) entry which is preliminary data.</text>
</comment>
<evidence type="ECO:0000256" key="1">
    <source>
        <dbReference type="ARBA" id="ARBA00022729"/>
    </source>
</evidence>
<name>A0A150WTW5_BDEBC</name>
<organism evidence="6 7">
    <name type="scientific">Bdellovibrio bacteriovorus</name>
    <dbReference type="NCBI Taxonomy" id="959"/>
    <lineage>
        <taxon>Bacteria</taxon>
        <taxon>Pseudomonadati</taxon>
        <taxon>Bdellovibrionota</taxon>
        <taxon>Bdellovibrionia</taxon>
        <taxon>Bdellovibrionales</taxon>
        <taxon>Pseudobdellovibrionaceae</taxon>
        <taxon>Bdellovibrio</taxon>
    </lineage>
</organism>